<keyword evidence="1" id="KW-0472">Membrane</keyword>
<keyword evidence="1" id="KW-1133">Transmembrane helix</keyword>
<evidence type="ECO:0000256" key="1">
    <source>
        <dbReference type="SAM" id="Phobius"/>
    </source>
</evidence>
<dbReference type="KEGG" id="vg:26517941"/>
<keyword evidence="3" id="KW-1185">Reference proteome</keyword>
<evidence type="ECO:0000313" key="2">
    <source>
        <dbReference type="EMBL" id="AKE44889.1"/>
    </source>
</evidence>
<name>A0A0F6TGW8_9CAUD</name>
<keyword evidence="1" id="KW-0812">Transmembrane</keyword>
<protein>
    <recommendedName>
        <fullName evidence="4">Transmembrane protein</fullName>
    </recommendedName>
</protein>
<reference evidence="2 3" key="1">
    <citation type="journal article" date="2015" name="J. Virol.">
        <title>Sinorhizobium meliloti Phage ?M9 Defines a New Group of T4 Superfamily Phages with Unusual Genomic Features but a Common T=16 Capsid.</title>
        <authorList>
            <person name="Johnson M.C."/>
            <person name="Tatum K.B."/>
            <person name="Lynn J.S."/>
            <person name="Brewer T.E."/>
            <person name="Lu S."/>
            <person name="Washburn B.K."/>
            <person name="Stroupe M.E."/>
            <person name="Jones K.M."/>
        </authorList>
    </citation>
    <scope>NUCLEOTIDE SEQUENCE [LARGE SCALE GENOMIC DNA]</scope>
</reference>
<reference evidence="3" key="2">
    <citation type="submission" date="2015-03" db="EMBL/GenBank/DDBJ databases">
        <title>The genome and structure of Sinorhizobium meliloti phage phiM9.</title>
        <authorList>
            <person name="Johnson M.C."/>
            <person name="Tatum K.B."/>
            <person name="Lynn J.S."/>
            <person name="Brewer T.E."/>
            <person name="Washburn B.K."/>
            <person name="Stroupe M.E."/>
            <person name="Jones K.M."/>
        </authorList>
    </citation>
    <scope>NUCLEOTIDE SEQUENCE [LARGE SCALE GENOMIC DNA]</scope>
</reference>
<evidence type="ECO:0000313" key="3">
    <source>
        <dbReference type="Proteomes" id="UP000033804"/>
    </source>
</evidence>
<accession>A0A0F6TGW8</accession>
<gene>
    <name evidence="2" type="ORF">Sm_phiM9_262</name>
</gene>
<dbReference type="GeneID" id="26517941"/>
<organism evidence="2 3">
    <name type="scientific">Sinorhizobium phage phiM9</name>
    <dbReference type="NCBI Taxonomy" id="1636182"/>
    <lineage>
        <taxon>Viruses</taxon>
        <taxon>Duplodnaviria</taxon>
        <taxon>Heunggongvirae</taxon>
        <taxon>Uroviricota</taxon>
        <taxon>Caudoviricetes</taxon>
        <taxon>Pootjesviridae</taxon>
        <taxon>Emnonavirus</taxon>
        <taxon>Emnonavirus phiM9</taxon>
    </lineage>
</organism>
<feature type="transmembrane region" description="Helical" evidence="1">
    <location>
        <begin position="12"/>
        <end position="36"/>
    </location>
</feature>
<dbReference type="RefSeq" id="YP_009189643.1">
    <property type="nucleotide sequence ID" value="NC_028676.1"/>
</dbReference>
<sequence length="85" mass="9745">MFKKISFNITLQLLGSIVIMTFALWICQILYLTGVIDYLNRLVGGEEPVAPVTFELFTVLVLGHMMIALVFDLIEWTFNSVKEKF</sequence>
<feature type="transmembrane region" description="Helical" evidence="1">
    <location>
        <begin position="56"/>
        <end position="74"/>
    </location>
</feature>
<dbReference type="Proteomes" id="UP000033804">
    <property type="component" value="Segment"/>
</dbReference>
<evidence type="ECO:0008006" key="4">
    <source>
        <dbReference type="Google" id="ProtNLM"/>
    </source>
</evidence>
<proteinExistence type="predicted"/>
<dbReference type="EMBL" id="KP881232">
    <property type="protein sequence ID" value="AKE44889.1"/>
    <property type="molecule type" value="Genomic_DNA"/>
</dbReference>